<feature type="transmembrane region" description="Helical" evidence="6">
    <location>
        <begin position="42"/>
        <end position="63"/>
    </location>
</feature>
<feature type="transmembrane region" description="Helical" evidence="6">
    <location>
        <begin position="370"/>
        <end position="391"/>
    </location>
</feature>
<organism evidence="8 9">
    <name type="scientific">Oceanibaculum indicum</name>
    <dbReference type="NCBI Taxonomy" id="526216"/>
    <lineage>
        <taxon>Bacteria</taxon>
        <taxon>Pseudomonadati</taxon>
        <taxon>Pseudomonadota</taxon>
        <taxon>Alphaproteobacteria</taxon>
        <taxon>Rhodospirillales</taxon>
        <taxon>Oceanibaculaceae</taxon>
        <taxon>Oceanibaculum</taxon>
    </lineage>
</organism>
<keyword evidence="2" id="KW-1003">Cell membrane</keyword>
<comment type="caution">
    <text evidence="8">The sequence shown here is derived from an EMBL/GenBank/DDBJ whole genome shotgun (WGS) entry which is preliminary data.</text>
</comment>
<sequence length="397" mass="41362">MQDSTKAIVALTFAYILSQFFRSFLAVIAPELMADLDLTPALFGWLSSVFFLAFGAAQIPVGIAFDRYGVGRPTTILLGVGVVGAALFAVTPNAALAVVAQVALGLACAPIFMGLMYYSSHHLPEPRFVQAVTLTSAIGTAGAFMAAAPLGWATYLFGWRPALAMAAAMTLLAMLGVWRFVRDRRIGEGAQETAGETARACLAVLRLPVLWTLIPACLALAAGITFRNAWGGPYLSDVFGLDAVARGEAMTVASLCGLLSAFAVPLLVRRWNTKPIATVWLAVTFLGAVALALLPAADVLLSVGLISLLFTIGNIHPLLMTQGKGVLPASARGRGFGVLNSFVFLGYAIASAGFGWIAETATGAGLAPAGVFAWIFAAAAVALLAALVPYLRSPRPS</sequence>
<name>A0A420WS63_9PROT</name>
<feature type="transmembrane region" description="Helical" evidence="6">
    <location>
        <begin position="98"/>
        <end position="119"/>
    </location>
</feature>
<dbReference type="SUPFAM" id="SSF103473">
    <property type="entry name" value="MFS general substrate transporter"/>
    <property type="match status" value="1"/>
</dbReference>
<feature type="transmembrane region" description="Helical" evidence="6">
    <location>
        <begin position="250"/>
        <end position="268"/>
    </location>
</feature>
<dbReference type="InterPro" id="IPR020846">
    <property type="entry name" value="MFS_dom"/>
</dbReference>
<evidence type="ECO:0000256" key="2">
    <source>
        <dbReference type="ARBA" id="ARBA00022475"/>
    </source>
</evidence>
<dbReference type="PROSITE" id="PS50850">
    <property type="entry name" value="MFS"/>
    <property type="match status" value="1"/>
</dbReference>
<evidence type="ECO:0000313" key="8">
    <source>
        <dbReference type="EMBL" id="RKQ73686.1"/>
    </source>
</evidence>
<evidence type="ECO:0000256" key="1">
    <source>
        <dbReference type="ARBA" id="ARBA00004651"/>
    </source>
</evidence>
<feature type="transmembrane region" description="Helical" evidence="6">
    <location>
        <begin position="75"/>
        <end position="92"/>
    </location>
</feature>
<dbReference type="EMBL" id="RBIG01000001">
    <property type="protein sequence ID" value="RKQ73686.1"/>
    <property type="molecule type" value="Genomic_DNA"/>
</dbReference>
<evidence type="ECO:0000256" key="5">
    <source>
        <dbReference type="ARBA" id="ARBA00023136"/>
    </source>
</evidence>
<dbReference type="OrthoDB" id="9773957at2"/>
<dbReference type="InterPro" id="IPR011701">
    <property type="entry name" value="MFS"/>
</dbReference>
<dbReference type="RefSeq" id="WP_121218691.1">
    <property type="nucleotide sequence ID" value="NZ_RBIG01000001.1"/>
</dbReference>
<dbReference type="AlphaFoldDB" id="A0A420WS63"/>
<proteinExistence type="predicted"/>
<feature type="transmembrane region" description="Helical" evidence="6">
    <location>
        <begin position="161"/>
        <end position="181"/>
    </location>
</feature>
<dbReference type="Proteomes" id="UP000277424">
    <property type="component" value="Unassembled WGS sequence"/>
</dbReference>
<accession>A0A420WS63</accession>
<dbReference type="GO" id="GO:0022857">
    <property type="term" value="F:transmembrane transporter activity"/>
    <property type="evidence" value="ECO:0007669"/>
    <property type="project" value="InterPro"/>
</dbReference>
<evidence type="ECO:0000313" key="9">
    <source>
        <dbReference type="Proteomes" id="UP000277424"/>
    </source>
</evidence>
<evidence type="ECO:0000256" key="6">
    <source>
        <dbReference type="SAM" id="Phobius"/>
    </source>
</evidence>
<keyword evidence="4 6" id="KW-1133">Transmembrane helix</keyword>
<evidence type="ECO:0000256" key="3">
    <source>
        <dbReference type="ARBA" id="ARBA00022692"/>
    </source>
</evidence>
<feature type="transmembrane region" description="Helical" evidence="6">
    <location>
        <begin position="300"/>
        <end position="319"/>
    </location>
</feature>
<comment type="subcellular location">
    <subcellularLocation>
        <location evidence="1">Cell membrane</location>
        <topology evidence="1">Multi-pass membrane protein</topology>
    </subcellularLocation>
</comment>
<dbReference type="InterPro" id="IPR050189">
    <property type="entry name" value="MFS_Efflux_Transporters"/>
</dbReference>
<dbReference type="GO" id="GO:0005886">
    <property type="term" value="C:plasma membrane"/>
    <property type="evidence" value="ECO:0007669"/>
    <property type="project" value="UniProtKB-SubCell"/>
</dbReference>
<keyword evidence="3 6" id="KW-0812">Transmembrane</keyword>
<dbReference type="InterPro" id="IPR036259">
    <property type="entry name" value="MFS_trans_sf"/>
</dbReference>
<evidence type="ECO:0000259" key="7">
    <source>
        <dbReference type="PROSITE" id="PS50850"/>
    </source>
</evidence>
<feature type="transmembrane region" description="Helical" evidence="6">
    <location>
        <begin position="131"/>
        <end position="155"/>
    </location>
</feature>
<keyword evidence="5 6" id="KW-0472">Membrane</keyword>
<dbReference type="PANTHER" id="PTHR43124:SF3">
    <property type="entry name" value="CHLORAMPHENICOL EFFLUX PUMP RV0191"/>
    <property type="match status" value="1"/>
</dbReference>
<feature type="transmembrane region" description="Helical" evidence="6">
    <location>
        <begin position="209"/>
        <end position="230"/>
    </location>
</feature>
<feature type="domain" description="Major facilitator superfamily (MFS) profile" evidence="7">
    <location>
        <begin position="7"/>
        <end position="397"/>
    </location>
</feature>
<protein>
    <submittedName>
        <fullName evidence="8">Sugar phosphate permease</fullName>
    </submittedName>
</protein>
<gene>
    <name evidence="8" type="ORF">BCL74_1476</name>
</gene>
<dbReference type="Gene3D" id="1.20.1250.20">
    <property type="entry name" value="MFS general substrate transporter like domains"/>
    <property type="match status" value="2"/>
</dbReference>
<feature type="transmembrane region" description="Helical" evidence="6">
    <location>
        <begin position="339"/>
        <end position="358"/>
    </location>
</feature>
<evidence type="ECO:0000256" key="4">
    <source>
        <dbReference type="ARBA" id="ARBA00022989"/>
    </source>
</evidence>
<dbReference type="PANTHER" id="PTHR43124">
    <property type="entry name" value="PURINE EFFLUX PUMP PBUE"/>
    <property type="match status" value="1"/>
</dbReference>
<dbReference type="Pfam" id="PF07690">
    <property type="entry name" value="MFS_1"/>
    <property type="match status" value="1"/>
</dbReference>
<feature type="transmembrane region" description="Helical" evidence="6">
    <location>
        <begin position="275"/>
        <end position="294"/>
    </location>
</feature>
<reference evidence="8 9" key="1">
    <citation type="submission" date="2018-10" db="EMBL/GenBank/DDBJ databases">
        <title>Comparative analysis of microorganisms from saline springs in Andes Mountain Range, Colombia.</title>
        <authorList>
            <person name="Rubin E."/>
        </authorList>
    </citation>
    <scope>NUCLEOTIDE SEQUENCE [LARGE SCALE GENOMIC DNA]</scope>
    <source>
        <strain evidence="8 9">USBA 36</strain>
    </source>
</reference>